<evidence type="ECO:0000256" key="1">
    <source>
        <dbReference type="SAM" id="MobiDB-lite"/>
    </source>
</evidence>
<name>A0A4C1S9F4_EUMVA</name>
<feature type="compositionally biased region" description="Low complexity" evidence="1">
    <location>
        <begin position="24"/>
        <end position="43"/>
    </location>
</feature>
<reference evidence="2 3" key="1">
    <citation type="journal article" date="2019" name="Commun. Biol.">
        <title>The bagworm genome reveals a unique fibroin gene that provides high tensile strength.</title>
        <authorList>
            <person name="Kono N."/>
            <person name="Nakamura H."/>
            <person name="Ohtoshi R."/>
            <person name="Tomita M."/>
            <person name="Numata K."/>
            <person name="Arakawa K."/>
        </authorList>
    </citation>
    <scope>NUCLEOTIDE SEQUENCE [LARGE SCALE GENOMIC DNA]</scope>
</reference>
<evidence type="ECO:0000313" key="2">
    <source>
        <dbReference type="EMBL" id="GBO98868.1"/>
    </source>
</evidence>
<feature type="region of interest" description="Disordered" evidence="1">
    <location>
        <begin position="22"/>
        <end position="65"/>
    </location>
</feature>
<dbReference type="EMBL" id="BGZK01003219">
    <property type="protein sequence ID" value="GBO98868.1"/>
    <property type="molecule type" value="Genomic_DNA"/>
</dbReference>
<protein>
    <submittedName>
        <fullName evidence="2">Uncharacterized protein</fullName>
    </submittedName>
</protein>
<feature type="non-terminal residue" evidence="2">
    <location>
        <position position="1"/>
    </location>
</feature>
<sequence length="65" mass="6563">RLASLAGGSDCVDLLRIPPVLNQITPSPLSSTTASSNTSIDNSETAPEDAAPGAKWVINEAAPSS</sequence>
<dbReference type="AlphaFoldDB" id="A0A4C1S9F4"/>
<comment type="caution">
    <text evidence="2">The sequence shown here is derived from an EMBL/GenBank/DDBJ whole genome shotgun (WGS) entry which is preliminary data.</text>
</comment>
<keyword evidence="3" id="KW-1185">Reference proteome</keyword>
<dbReference type="Proteomes" id="UP000299102">
    <property type="component" value="Unassembled WGS sequence"/>
</dbReference>
<accession>A0A4C1S9F4</accession>
<gene>
    <name evidence="2" type="ORF">EVAR_94671_1</name>
</gene>
<proteinExistence type="predicted"/>
<evidence type="ECO:0000313" key="3">
    <source>
        <dbReference type="Proteomes" id="UP000299102"/>
    </source>
</evidence>
<organism evidence="2 3">
    <name type="scientific">Eumeta variegata</name>
    <name type="common">Bagworm moth</name>
    <name type="synonym">Eumeta japonica</name>
    <dbReference type="NCBI Taxonomy" id="151549"/>
    <lineage>
        <taxon>Eukaryota</taxon>
        <taxon>Metazoa</taxon>
        <taxon>Ecdysozoa</taxon>
        <taxon>Arthropoda</taxon>
        <taxon>Hexapoda</taxon>
        <taxon>Insecta</taxon>
        <taxon>Pterygota</taxon>
        <taxon>Neoptera</taxon>
        <taxon>Endopterygota</taxon>
        <taxon>Lepidoptera</taxon>
        <taxon>Glossata</taxon>
        <taxon>Ditrysia</taxon>
        <taxon>Tineoidea</taxon>
        <taxon>Psychidae</taxon>
        <taxon>Oiketicinae</taxon>
        <taxon>Eumeta</taxon>
    </lineage>
</organism>